<dbReference type="Gene3D" id="3.30.565.10">
    <property type="entry name" value="Histidine kinase-like ATPase, C-terminal domain"/>
    <property type="match status" value="1"/>
</dbReference>
<dbReference type="PANTHER" id="PTHR45453">
    <property type="entry name" value="PHOSPHATE REGULON SENSOR PROTEIN PHOR"/>
    <property type="match status" value="1"/>
</dbReference>
<gene>
    <name evidence="9" type="ORF">H8S64_17695</name>
</gene>
<dbReference type="GO" id="GO:0016301">
    <property type="term" value="F:kinase activity"/>
    <property type="evidence" value="ECO:0007669"/>
    <property type="project" value="UniProtKB-KW"/>
</dbReference>
<dbReference type="InterPro" id="IPR005467">
    <property type="entry name" value="His_kinase_dom"/>
</dbReference>
<comment type="catalytic activity">
    <reaction evidence="1">
        <text>ATP + protein L-histidine = ADP + protein N-phospho-L-histidine.</text>
        <dbReference type="EC" id="2.7.13.3"/>
    </reaction>
</comment>
<accession>A0ABR7D4S4</accession>
<proteinExistence type="predicted"/>
<name>A0ABR7D4S4_9BACT</name>
<keyword evidence="7" id="KW-1133">Transmembrane helix</keyword>
<evidence type="ECO:0000256" key="2">
    <source>
        <dbReference type="ARBA" id="ARBA00012438"/>
    </source>
</evidence>
<dbReference type="Pfam" id="PF02518">
    <property type="entry name" value="HATPase_c"/>
    <property type="match status" value="1"/>
</dbReference>
<feature type="domain" description="Histidine kinase" evidence="8">
    <location>
        <begin position="117"/>
        <end position="333"/>
    </location>
</feature>
<evidence type="ECO:0000313" key="9">
    <source>
        <dbReference type="EMBL" id="MBC5622929.1"/>
    </source>
</evidence>
<dbReference type="SUPFAM" id="SSF47384">
    <property type="entry name" value="Homodimeric domain of signal transducing histidine kinase"/>
    <property type="match status" value="1"/>
</dbReference>
<dbReference type="InterPro" id="IPR036097">
    <property type="entry name" value="HisK_dim/P_sf"/>
</dbReference>
<dbReference type="SUPFAM" id="SSF55874">
    <property type="entry name" value="ATPase domain of HSP90 chaperone/DNA topoisomerase II/histidine kinase"/>
    <property type="match status" value="1"/>
</dbReference>
<organism evidence="9 10">
    <name type="scientific">Butyricimonas hominis</name>
    <dbReference type="NCBI Taxonomy" id="2763032"/>
    <lineage>
        <taxon>Bacteria</taxon>
        <taxon>Pseudomonadati</taxon>
        <taxon>Bacteroidota</taxon>
        <taxon>Bacteroidia</taxon>
        <taxon>Bacteroidales</taxon>
        <taxon>Odoribacteraceae</taxon>
        <taxon>Butyricimonas</taxon>
    </lineage>
</organism>
<dbReference type="InterPro" id="IPR036890">
    <property type="entry name" value="HATPase_C_sf"/>
</dbReference>
<keyword evidence="4" id="KW-0808">Transferase</keyword>
<evidence type="ECO:0000256" key="5">
    <source>
        <dbReference type="ARBA" id="ARBA00022777"/>
    </source>
</evidence>
<dbReference type="RefSeq" id="WP_186977831.1">
    <property type="nucleotide sequence ID" value="NZ_JACOOH010000008.1"/>
</dbReference>
<dbReference type="InterPro" id="IPR003594">
    <property type="entry name" value="HATPase_dom"/>
</dbReference>
<protein>
    <recommendedName>
        <fullName evidence="2">histidine kinase</fullName>
        <ecNumber evidence="2">2.7.13.3</ecNumber>
    </recommendedName>
</protein>
<dbReference type="PROSITE" id="PS50109">
    <property type="entry name" value="HIS_KIN"/>
    <property type="match status" value="1"/>
</dbReference>
<evidence type="ECO:0000313" key="10">
    <source>
        <dbReference type="Proteomes" id="UP000646484"/>
    </source>
</evidence>
<dbReference type="InterPro" id="IPR050351">
    <property type="entry name" value="BphY/WalK/GraS-like"/>
</dbReference>
<sequence length="337" mass="38275">MLDSICHAYFNRNGITDRYILEVVDTKSGQIVATTENGSSRVNKRIVSNIIELGMKSHHGLIVYFDIPYKTFFVQMTSILISSFLIMIFLVICSIYQVKTISFQRNVAKVREEFMSSMVHELKFPLSIIKKKLLALKQEGVDNLNERQLEALNGGFDRVLHLNNFVFKLLNAWKQGFKVTWEKLSLQDSIDELVRQFNSVFEKRNVSIKVDYQLSRNVIEADPIHFPNAISNLIENAIKYSGGSPKVEISCKDEGNMLIISVKDHGFGIPEKLREKIFERYFRVARGRSADVHGFGIGLSYVKQVIEAHGGVIRVDSTEGVGTTFTVMVPLVTDEND</sequence>
<dbReference type="EMBL" id="JACOOH010000008">
    <property type="protein sequence ID" value="MBC5622929.1"/>
    <property type="molecule type" value="Genomic_DNA"/>
</dbReference>
<keyword evidence="3" id="KW-0597">Phosphoprotein</keyword>
<dbReference type="Proteomes" id="UP000646484">
    <property type="component" value="Unassembled WGS sequence"/>
</dbReference>
<dbReference type="EC" id="2.7.13.3" evidence="2"/>
<evidence type="ECO:0000256" key="6">
    <source>
        <dbReference type="ARBA" id="ARBA00023012"/>
    </source>
</evidence>
<dbReference type="InterPro" id="IPR004358">
    <property type="entry name" value="Sig_transdc_His_kin-like_C"/>
</dbReference>
<dbReference type="CDD" id="cd00075">
    <property type="entry name" value="HATPase"/>
    <property type="match status" value="1"/>
</dbReference>
<dbReference type="PRINTS" id="PR00344">
    <property type="entry name" value="BCTRLSENSOR"/>
</dbReference>
<keyword evidence="6" id="KW-0902">Two-component regulatory system</keyword>
<keyword evidence="10" id="KW-1185">Reference proteome</keyword>
<dbReference type="Gene3D" id="1.10.287.130">
    <property type="match status" value="1"/>
</dbReference>
<dbReference type="SMART" id="SM00387">
    <property type="entry name" value="HATPase_c"/>
    <property type="match status" value="1"/>
</dbReference>
<dbReference type="PANTHER" id="PTHR45453:SF1">
    <property type="entry name" value="PHOSPHATE REGULON SENSOR PROTEIN PHOR"/>
    <property type="match status" value="1"/>
</dbReference>
<reference evidence="9 10" key="1">
    <citation type="submission" date="2020-08" db="EMBL/GenBank/DDBJ databases">
        <title>Genome public.</title>
        <authorList>
            <person name="Liu C."/>
            <person name="Sun Q."/>
        </authorList>
    </citation>
    <scope>NUCLEOTIDE SEQUENCE [LARGE SCALE GENOMIC DNA]</scope>
    <source>
        <strain evidence="9 10">NSJ-56</strain>
    </source>
</reference>
<keyword evidence="7" id="KW-0812">Transmembrane</keyword>
<evidence type="ECO:0000256" key="7">
    <source>
        <dbReference type="SAM" id="Phobius"/>
    </source>
</evidence>
<evidence type="ECO:0000256" key="1">
    <source>
        <dbReference type="ARBA" id="ARBA00000085"/>
    </source>
</evidence>
<keyword evidence="7" id="KW-0472">Membrane</keyword>
<evidence type="ECO:0000256" key="3">
    <source>
        <dbReference type="ARBA" id="ARBA00022553"/>
    </source>
</evidence>
<evidence type="ECO:0000256" key="4">
    <source>
        <dbReference type="ARBA" id="ARBA00022679"/>
    </source>
</evidence>
<keyword evidence="5 9" id="KW-0418">Kinase</keyword>
<comment type="caution">
    <text evidence="9">The sequence shown here is derived from an EMBL/GenBank/DDBJ whole genome shotgun (WGS) entry which is preliminary data.</text>
</comment>
<feature type="transmembrane region" description="Helical" evidence="7">
    <location>
        <begin position="72"/>
        <end position="96"/>
    </location>
</feature>
<evidence type="ECO:0000259" key="8">
    <source>
        <dbReference type="PROSITE" id="PS50109"/>
    </source>
</evidence>